<evidence type="ECO:0008006" key="3">
    <source>
        <dbReference type="Google" id="ProtNLM"/>
    </source>
</evidence>
<dbReference type="EMBL" id="CP001899">
    <property type="protein sequence ID" value="ADC64520.1"/>
    <property type="molecule type" value="Genomic_DNA"/>
</dbReference>
<dbReference type="RefSeq" id="WP_012964867.1">
    <property type="nucleotide sequence ID" value="NC_013849.1"/>
</dbReference>
<accession>D3S2J0</accession>
<keyword evidence="2" id="KW-1185">Reference proteome</keyword>
<reference evidence="2" key="1">
    <citation type="submission" date="2010-02" db="EMBL/GenBank/DDBJ databases">
        <title>Complete sequence of Ferroglobus placidus DSM 10642.</title>
        <authorList>
            <consortium name="US DOE Joint Genome Institute"/>
            <person name="Lucas S."/>
            <person name="Copeland A."/>
            <person name="Lapidus A."/>
            <person name="Cheng J.-F."/>
            <person name="Bruce D."/>
            <person name="Goodwin L."/>
            <person name="Pitluck S."/>
            <person name="Saunders E."/>
            <person name="Brettin T."/>
            <person name="Detter J.C."/>
            <person name="Han C."/>
            <person name="Tapia R."/>
            <person name="Larimer F."/>
            <person name="Land M."/>
            <person name="Hauser L."/>
            <person name="Kyrpides N."/>
            <person name="Ivanova N."/>
            <person name="Holmes D."/>
            <person name="Lovley D."/>
            <person name="Kyrpides N."/>
            <person name="Anderson I.J."/>
            <person name="Woyke T."/>
        </authorList>
    </citation>
    <scope>NUCLEOTIDE SEQUENCE [LARGE SCALE GENOMIC DNA]</scope>
    <source>
        <strain evidence="2">DSM 10642 / AEDII12DO</strain>
    </source>
</reference>
<dbReference type="KEGG" id="fpl:Ferp_0341"/>
<dbReference type="InterPro" id="IPR013783">
    <property type="entry name" value="Ig-like_fold"/>
</dbReference>
<dbReference type="AlphaFoldDB" id="D3S2J0"/>
<dbReference type="PaxDb" id="589924-Ferp_0341"/>
<evidence type="ECO:0000313" key="1">
    <source>
        <dbReference type="EMBL" id="ADC64520.1"/>
    </source>
</evidence>
<dbReference type="eggNOG" id="arCOG04932">
    <property type="taxonomic scope" value="Archaea"/>
</dbReference>
<dbReference type="Proteomes" id="UP000002613">
    <property type="component" value="Chromosome"/>
</dbReference>
<gene>
    <name evidence="1" type="ordered locus">Ferp_0341</name>
</gene>
<dbReference type="Gene3D" id="2.60.40.10">
    <property type="entry name" value="Immunoglobulins"/>
    <property type="match status" value="1"/>
</dbReference>
<dbReference type="OrthoDB" id="147270at2157"/>
<proteinExistence type="predicted"/>
<dbReference type="HOGENOM" id="CLU_038781_0_0_2"/>
<dbReference type="STRING" id="589924.Ferp_0341"/>
<organism evidence="1 2">
    <name type="scientific">Ferroglobus placidus (strain DSM 10642 / AEDII12DO)</name>
    <dbReference type="NCBI Taxonomy" id="589924"/>
    <lineage>
        <taxon>Archaea</taxon>
        <taxon>Methanobacteriati</taxon>
        <taxon>Methanobacteriota</taxon>
        <taxon>Archaeoglobi</taxon>
        <taxon>Archaeoglobales</taxon>
        <taxon>Archaeoglobaceae</taxon>
        <taxon>Ferroglobus</taxon>
    </lineage>
</organism>
<sequence>MNKTLASMLVLLLLGVAAGSSAKVVEEVKVVSVPPPAPIPVEKVDIEKMYENVTRIVIEPRYKHLRLTPGDEKTFTVKLKNPNNRDVAVEPRIVTFPFFENVVDESWVSFDKGKFVLKAEEKAEIKVTVKVPEDAEKGYYNCIIAFTNDTFPMPYSAKPFYVNQMSLSVNVWIPPKVKIYPRFIDDRVEAGGSYEYRIYVENTGDEPVKMDPELFKGEEVYYDPFSPVSWMDESHVTIEAPSVIQPQSKAVVKVKVSVPSTAKGVLRGTIKLNVEDPGLDEWLQRVELNLRVYEKPSEPFVKVFRVDNATKVTVKISASSYGRSAEKSCDFDVKMFSPSGVLSVKPSKLVEEVGVTLSESKLPPWEEAEGIYTVTSYRKTEIYTIENPESGNWKVEILPSCESFTLSVEVE</sequence>
<protein>
    <recommendedName>
        <fullName evidence="3">Alpha-galactosidase NEW3 domain-containing protein</fullName>
    </recommendedName>
</protein>
<name>D3S2J0_FERPA</name>
<evidence type="ECO:0000313" key="2">
    <source>
        <dbReference type="Proteomes" id="UP000002613"/>
    </source>
</evidence>
<reference evidence="1 2" key="2">
    <citation type="journal article" date="2011" name="Stand. Genomic Sci.">
        <title>Complete genome sequence of Ferroglobus placidus AEDII12DO.</title>
        <authorList>
            <person name="Anderson I."/>
            <person name="Risso C."/>
            <person name="Holmes D."/>
            <person name="Lucas S."/>
            <person name="Copeland A."/>
            <person name="Lapidus A."/>
            <person name="Cheng J.F."/>
            <person name="Bruce D."/>
            <person name="Goodwin L."/>
            <person name="Pitluck S."/>
            <person name="Saunders E."/>
            <person name="Brettin T."/>
            <person name="Detter J.C."/>
            <person name="Han C."/>
            <person name="Tapia R."/>
            <person name="Larimer F."/>
            <person name="Land M."/>
            <person name="Hauser L."/>
            <person name="Woyke T."/>
            <person name="Lovley D."/>
            <person name="Kyrpides N."/>
            <person name="Ivanova N."/>
        </authorList>
    </citation>
    <scope>NUCLEOTIDE SEQUENCE [LARGE SCALE GENOMIC DNA]</scope>
    <source>
        <strain evidence="2">DSM 10642 / AEDII12DO</strain>
    </source>
</reference>
<dbReference type="GeneID" id="8777839"/>